<evidence type="ECO:0000256" key="1">
    <source>
        <dbReference type="SAM" id="MobiDB-lite"/>
    </source>
</evidence>
<keyword evidence="4" id="KW-1185">Reference proteome</keyword>
<dbReference type="EMBL" id="ANIZ01000106">
    <property type="protein sequence ID" value="ETI57038.1"/>
    <property type="molecule type" value="Genomic_DNA"/>
</dbReference>
<dbReference type="AlphaFoldDB" id="V9G1X5"/>
<proteinExistence type="predicted"/>
<comment type="caution">
    <text evidence="3">The sequence shown here is derived from an EMBL/GenBank/DDBJ whole genome shotgun (WGS) entry which is preliminary data.</text>
</comment>
<reference evidence="3 4" key="1">
    <citation type="submission" date="2013-11" db="EMBL/GenBank/DDBJ databases">
        <title>The Genome Sequence of Phytophthora parasitica P1569.</title>
        <authorList>
            <consortium name="The Broad Institute Genomics Platform"/>
            <person name="Russ C."/>
            <person name="Tyler B."/>
            <person name="Panabieres F."/>
            <person name="Shan W."/>
            <person name="Tripathy S."/>
            <person name="Grunwald N."/>
            <person name="Machado M."/>
            <person name="Johnson C.S."/>
            <person name="Arredondo F."/>
            <person name="Hong C."/>
            <person name="Coffey M."/>
            <person name="Young S.K."/>
            <person name="Zeng Q."/>
            <person name="Gargeya S."/>
            <person name="Fitzgerald M."/>
            <person name="Abouelleil A."/>
            <person name="Alvarado L."/>
            <person name="Chapman S.B."/>
            <person name="Gainer-Dewar J."/>
            <person name="Goldberg J."/>
            <person name="Griggs A."/>
            <person name="Gujja S."/>
            <person name="Hansen M."/>
            <person name="Howarth C."/>
            <person name="Imamovic A."/>
            <person name="Ireland A."/>
            <person name="Larimer J."/>
            <person name="McCowan C."/>
            <person name="Murphy C."/>
            <person name="Pearson M."/>
            <person name="Poon T.W."/>
            <person name="Priest M."/>
            <person name="Roberts A."/>
            <person name="Saif S."/>
            <person name="Shea T."/>
            <person name="Sykes S."/>
            <person name="Wortman J."/>
            <person name="Nusbaum C."/>
            <person name="Birren B."/>
        </authorList>
    </citation>
    <scope>NUCLEOTIDE SEQUENCE [LARGE SCALE GENOMIC DNA]</scope>
    <source>
        <strain evidence="3 4">P1569</strain>
    </source>
</reference>
<feature type="compositionally biased region" description="Basic and acidic residues" evidence="1">
    <location>
        <begin position="288"/>
        <end position="304"/>
    </location>
</feature>
<organism evidence="3 4">
    <name type="scientific">Phytophthora nicotianae P1569</name>
    <dbReference type="NCBI Taxonomy" id="1317065"/>
    <lineage>
        <taxon>Eukaryota</taxon>
        <taxon>Sar</taxon>
        <taxon>Stramenopiles</taxon>
        <taxon>Oomycota</taxon>
        <taxon>Peronosporomycetes</taxon>
        <taxon>Peronosporales</taxon>
        <taxon>Peronosporaceae</taxon>
        <taxon>Phytophthora</taxon>
    </lineage>
</organism>
<feature type="compositionally biased region" description="Basic and acidic residues" evidence="1">
    <location>
        <begin position="335"/>
        <end position="348"/>
    </location>
</feature>
<dbReference type="eggNOG" id="ENOG502RZH9">
    <property type="taxonomic scope" value="Eukaryota"/>
</dbReference>
<dbReference type="Pfam" id="PF25273">
    <property type="entry name" value="DUF7869"/>
    <property type="match status" value="1"/>
</dbReference>
<gene>
    <name evidence="3" type="ORF">F443_00616</name>
</gene>
<feature type="region of interest" description="Disordered" evidence="1">
    <location>
        <begin position="1"/>
        <end position="25"/>
    </location>
</feature>
<protein>
    <recommendedName>
        <fullName evidence="2">DUF7869 domain-containing protein</fullName>
    </recommendedName>
</protein>
<name>V9G1X5_PHYNI</name>
<dbReference type="OrthoDB" id="98589at2759"/>
<evidence type="ECO:0000259" key="2">
    <source>
        <dbReference type="Pfam" id="PF25273"/>
    </source>
</evidence>
<dbReference type="HOGENOM" id="CLU_060861_0_0_1"/>
<dbReference type="InterPro" id="IPR057191">
    <property type="entry name" value="DUF7869"/>
</dbReference>
<evidence type="ECO:0000313" key="3">
    <source>
        <dbReference type="EMBL" id="ETI57038.1"/>
    </source>
</evidence>
<dbReference type="Proteomes" id="UP000018721">
    <property type="component" value="Unassembled WGS sequence"/>
</dbReference>
<dbReference type="PANTHER" id="PTHR34415:SF1">
    <property type="entry name" value="INTEGRASE CATALYTIC DOMAIN-CONTAINING PROTEIN"/>
    <property type="match status" value="1"/>
</dbReference>
<evidence type="ECO:0000313" key="4">
    <source>
        <dbReference type="Proteomes" id="UP000018721"/>
    </source>
</evidence>
<sequence length="348" mass="39087">MRNDVSAEKTEALSRHTDRKYKKDKTSVSDDHAVIAMDFSQNLTVPSIASTPSQWYFCSLLSVSCFGIFCDNDGIQTNYLYDETASGKGSDQINLMLEHFLRTKVLSEGKNRLTVYAENCSGQNKNNYVIKFLLAQVNMGLLKQVDYKFFVKGHTKNSCDRCFGHIRKHIAKEDCYTVVHVVDAVKEAAANSVTVHIPREGIQQYQIFSMDDVSIGVVSCRKEPSDEPVEMNLRRTIDGILTTKEKVVKMMSDHVEALAPPPPNVEKSQTMYHNIRPYVPEEFRDDPLYAKPSAQDHLDAKADTPRPPCGHGSGSESESGPSWARRRRAKRRGSACKEDEGPKEISDS</sequence>
<feature type="compositionally biased region" description="Basic residues" evidence="1">
    <location>
        <begin position="324"/>
        <end position="334"/>
    </location>
</feature>
<accession>V9G1X5</accession>
<dbReference type="PANTHER" id="PTHR34415">
    <property type="entry name" value="INTEGRASE CATALYTIC DOMAIN-CONTAINING PROTEIN"/>
    <property type="match status" value="1"/>
</dbReference>
<feature type="compositionally biased region" description="Basic and acidic residues" evidence="1">
    <location>
        <begin position="1"/>
        <end position="16"/>
    </location>
</feature>
<feature type="domain" description="DUF7869" evidence="2">
    <location>
        <begin position="88"/>
        <end position="195"/>
    </location>
</feature>
<feature type="region of interest" description="Disordered" evidence="1">
    <location>
        <begin position="288"/>
        <end position="348"/>
    </location>
</feature>